<dbReference type="PANTHER" id="PTHR13627:SF32">
    <property type="entry name" value="AGAP006029-PA"/>
    <property type="match status" value="1"/>
</dbReference>
<comment type="caution">
    <text evidence="1">The sequence shown here is derived from an EMBL/GenBank/DDBJ whole genome shotgun (WGS) entry which is preliminary data.</text>
</comment>
<accession>A0A9Q0S847</accession>
<protein>
    <submittedName>
        <fullName evidence="1">Uncharacterized protein</fullName>
    </submittedName>
</protein>
<dbReference type="Proteomes" id="UP001151699">
    <property type="component" value="Chromosome A"/>
</dbReference>
<sequence length="222" mass="25923">MYLLTQKKIATLTIVAGFCVIIWNAFSDDYGHSEITSDCNVTSEYLNNLEKLLEKVHTILDSHKLKHILCYNTLWGQIRISNFLPWTKKADLCIFKSQLDRINEGLLYGSFQRKFLRLRYFSANGYFIVKDIYSSKPFVQIYVFAKDEEQQMFKRVGWKRGLLPPNCEWTQSLECFPANLIVDPLPVQRLGANAYPVPMGGIEIQKYHYADSWWKKPKVMCT</sequence>
<dbReference type="InterPro" id="IPR052613">
    <property type="entry name" value="LicD_transferase"/>
</dbReference>
<dbReference type="EMBL" id="WJQU01000001">
    <property type="protein sequence ID" value="KAJ6646955.1"/>
    <property type="molecule type" value="Genomic_DNA"/>
</dbReference>
<dbReference type="PANTHER" id="PTHR13627">
    <property type="entry name" value="FUKUTIN RELATED PROTEIN"/>
    <property type="match status" value="1"/>
</dbReference>
<name>A0A9Q0S847_9DIPT</name>
<dbReference type="AlphaFoldDB" id="A0A9Q0S847"/>
<reference evidence="1" key="1">
    <citation type="submission" date="2022-07" db="EMBL/GenBank/DDBJ databases">
        <authorList>
            <person name="Trinca V."/>
            <person name="Uliana J.V.C."/>
            <person name="Torres T.T."/>
            <person name="Ward R.J."/>
            <person name="Monesi N."/>
        </authorList>
    </citation>
    <scope>NUCLEOTIDE SEQUENCE</scope>
    <source>
        <strain evidence="1">HSMRA1968</strain>
        <tissue evidence="1">Whole embryos</tissue>
    </source>
</reference>
<evidence type="ECO:0000313" key="1">
    <source>
        <dbReference type="EMBL" id="KAJ6646955.1"/>
    </source>
</evidence>
<organism evidence="1 2">
    <name type="scientific">Pseudolycoriella hygida</name>
    <dbReference type="NCBI Taxonomy" id="35572"/>
    <lineage>
        <taxon>Eukaryota</taxon>
        <taxon>Metazoa</taxon>
        <taxon>Ecdysozoa</taxon>
        <taxon>Arthropoda</taxon>
        <taxon>Hexapoda</taxon>
        <taxon>Insecta</taxon>
        <taxon>Pterygota</taxon>
        <taxon>Neoptera</taxon>
        <taxon>Endopterygota</taxon>
        <taxon>Diptera</taxon>
        <taxon>Nematocera</taxon>
        <taxon>Sciaroidea</taxon>
        <taxon>Sciaridae</taxon>
        <taxon>Pseudolycoriella</taxon>
    </lineage>
</organism>
<evidence type="ECO:0000313" key="2">
    <source>
        <dbReference type="Proteomes" id="UP001151699"/>
    </source>
</evidence>
<dbReference type="OrthoDB" id="444255at2759"/>
<keyword evidence="2" id="KW-1185">Reference proteome</keyword>
<proteinExistence type="predicted"/>
<gene>
    <name evidence="1" type="ORF">Bhyg_02172</name>
</gene>